<dbReference type="OrthoDB" id="1633386at2"/>
<dbReference type="Pfam" id="PF09356">
    <property type="entry name" value="Phage_BR0599"/>
    <property type="match status" value="1"/>
</dbReference>
<dbReference type="InterPro" id="IPR018964">
    <property type="entry name" value="Phage_phiJL001_Gp84_C"/>
</dbReference>
<evidence type="ECO:0000313" key="3">
    <source>
        <dbReference type="Proteomes" id="UP000186406"/>
    </source>
</evidence>
<dbReference type="Pfam" id="PF09931">
    <property type="entry name" value="Phage_phiJL001_Gp84_N"/>
    <property type="match status" value="1"/>
</dbReference>
<dbReference type="STRING" id="1123029.SAMN02745172_02889"/>
<sequence length="292" mass="30514">MKTFDAAFAAHIAGETTTLCRCWKLIRTDGAVRGFTDHDEAVTFDGVAFEAAGGLEASAETAGSGLSAGGMDVAGALSSESLDEADLAAGRYDGARVELWLVNWAAPSMRARLRVGTVGDVTREDGRFRAEVRGLAQALDEPHGRIVGRTCDAVLGDGRCRADLSGLRVTGTVTAIDAAGRLVVGGIGDREAGWFTHGTASFLDGDGAGERCEIRRHGRDGDGALIELWQMPRATVAAGDRVELTAGCDKRFETCVAKFANHLNFRGFPHVPGNDFALYPASGDAAGGGTLV</sequence>
<feature type="domain" description="Bacteriophage phiJL001 Gp84 C-terminal" evidence="1">
    <location>
        <begin position="193"/>
        <end position="275"/>
    </location>
</feature>
<proteinExistence type="predicted"/>
<name>A0A1M7ZMU9_9HYPH</name>
<dbReference type="EMBL" id="FRXO01000005">
    <property type="protein sequence ID" value="SHO66234.1"/>
    <property type="molecule type" value="Genomic_DNA"/>
</dbReference>
<accession>A0A1M7ZMU9</accession>
<organism evidence="2 3">
    <name type="scientific">Pseudoxanthobacter soli DSM 19599</name>
    <dbReference type="NCBI Taxonomy" id="1123029"/>
    <lineage>
        <taxon>Bacteria</taxon>
        <taxon>Pseudomonadati</taxon>
        <taxon>Pseudomonadota</taxon>
        <taxon>Alphaproteobacteria</taxon>
        <taxon>Hyphomicrobiales</taxon>
        <taxon>Segnochrobactraceae</taxon>
        <taxon>Pseudoxanthobacter</taxon>
    </lineage>
</organism>
<keyword evidence="3" id="KW-1185">Reference proteome</keyword>
<dbReference type="RefSeq" id="WP_073629825.1">
    <property type="nucleotide sequence ID" value="NZ_FRXO01000005.1"/>
</dbReference>
<evidence type="ECO:0000313" key="2">
    <source>
        <dbReference type="EMBL" id="SHO66234.1"/>
    </source>
</evidence>
<dbReference type="NCBIfam" id="TIGR02218">
    <property type="entry name" value="phg_TIGR02218"/>
    <property type="match status" value="1"/>
</dbReference>
<protein>
    <recommendedName>
        <fullName evidence="1">Bacteriophage phiJL001 Gp84 C-terminal domain-containing protein</fullName>
    </recommendedName>
</protein>
<dbReference type="AlphaFoldDB" id="A0A1M7ZMU9"/>
<gene>
    <name evidence="2" type="ORF">SAMN02745172_02889</name>
</gene>
<dbReference type="Proteomes" id="UP000186406">
    <property type="component" value="Unassembled WGS sequence"/>
</dbReference>
<reference evidence="2 3" key="1">
    <citation type="submission" date="2016-12" db="EMBL/GenBank/DDBJ databases">
        <authorList>
            <person name="Song W.-J."/>
            <person name="Kurnit D.M."/>
        </authorList>
    </citation>
    <scope>NUCLEOTIDE SEQUENCE [LARGE SCALE GENOMIC DNA]</scope>
    <source>
        <strain evidence="2 3">DSM 19599</strain>
    </source>
</reference>
<evidence type="ECO:0000259" key="1">
    <source>
        <dbReference type="Pfam" id="PF09356"/>
    </source>
</evidence>
<dbReference type="InterPro" id="IPR011928">
    <property type="entry name" value="Phage_phiJL001_Gp84"/>
</dbReference>